<dbReference type="CDD" id="cd01392">
    <property type="entry name" value="HTH_LacI"/>
    <property type="match status" value="1"/>
</dbReference>
<dbReference type="CDD" id="cd01574">
    <property type="entry name" value="PBP1_LacI"/>
    <property type="match status" value="1"/>
</dbReference>
<dbReference type="Gene3D" id="3.40.50.2300">
    <property type="match status" value="2"/>
</dbReference>
<evidence type="ECO:0000259" key="4">
    <source>
        <dbReference type="PROSITE" id="PS50932"/>
    </source>
</evidence>
<dbReference type="PROSITE" id="PS50932">
    <property type="entry name" value="HTH_LACI_2"/>
    <property type="match status" value="1"/>
</dbReference>
<dbReference type="GO" id="GO:0000976">
    <property type="term" value="F:transcription cis-regulatory region binding"/>
    <property type="evidence" value="ECO:0007669"/>
    <property type="project" value="TreeGrafter"/>
</dbReference>
<comment type="caution">
    <text evidence="5">The sequence shown here is derived from an EMBL/GenBank/DDBJ whole genome shotgun (WGS) entry which is preliminary data.</text>
</comment>
<gene>
    <name evidence="5" type="ORF">BN12_2420010</name>
</gene>
<dbReference type="PANTHER" id="PTHR30146:SF109">
    <property type="entry name" value="HTH-TYPE TRANSCRIPTIONAL REGULATOR GALS"/>
    <property type="match status" value="1"/>
</dbReference>
<sequence>MGRTKDERRAPGMHDVARRAGVSHQTVSRVVNEMPNVRPATRARVLQAIADLGYRPNSAARALVTRRSGTIGVVTSGSMLWGPSSALLGVERAAREAGYFVSLASLGSDPAQVGSTLAHFHEQAVEGVIVIAPEASLQHVADPLLTEVPVVMIGAPPAPDSAVRTTSVDQEMGGRRATRYLIGLGHKQIHHVSGPLEWFDASLRVAGWRAELAAAGLPDGTLLVGDWTARSGYAAGVRIRELIHGRSPQAPTAVFAANDLMALGVIHALAEAGLSVPRDVSVVGFDDIPGADYFTPGLTTVRQDFEELGRRCIEILLEALRGEPSIVAPIAPQLIERASAASPRD</sequence>
<dbReference type="Proteomes" id="UP000035721">
    <property type="component" value="Unassembled WGS sequence"/>
</dbReference>
<organism evidence="5 6">
    <name type="scientific">Nostocoides japonicum T1-X7</name>
    <dbReference type="NCBI Taxonomy" id="1194083"/>
    <lineage>
        <taxon>Bacteria</taxon>
        <taxon>Bacillati</taxon>
        <taxon>Actinomycetota</taxon>
        <taxon>Actinomycetes</taxon>
        <taxon>Micrococcales</taxon>
        <taxon>Intrasporangiaceae</taxon>
        <taxon>Nostocoides</taxon>
    </lineage>
</organism>
<evidence type="ECO:0000313" key="5">
    <source>
        <dbReference type="EMBL" id="CCH78027.1"/>
    </source>
</evidence>
<proteinExistence type="predicted"/>
<dbReference type="EMBL" id="CAJB01000160">
    <property type="protein sequence ID" value="CCH78027.1"/>
    <property type="molecule type" value="Genomic_DNA"/>
</dbReference>
<dbReference type="InterPro" id="IPR010982">
    <property type="entry name" value="Lambda_DNA-bd_dom_sf"/>
</dbReference>
<keyword evidence="2" id="KW-0238">DNA-binding</keyword>
<protein>
    <submittedName>
        <fullName evidence="5">Transcriptional regulator, LacI family</fullName>
    </submittedName>
</protein>
<evidence type="ECO:0000313" key="6">
    <source>
        <dbReference type="Proteomes" id="UP000035721"/>
    </source>
</evidence>
<name>A0A077LYP5_9MICO</name>
<accession>A0A077LYP5</accession>
<dbReference type="GO" id="GO:0003700">
    <property type="term" value="F:DNA-binding transcription factor activity"/>
    <property type="evidence" value="ECO:0007669"/>
    <property type="project" value="TreeGrafter"/>
</dbReference>
<dbReference type="PROSITE" id="PS00356">
    <property type="entry name" value="HTH_LACI_1"/>
    <property type="match status" value="1"/>
</dbReference>
<evidence type="ECO:0000256" key="1">
    <source>
        <dbReference type="ARBA" id="ARBA00023015"/>
    </source>
</evidence>
<dbReference type="AlphaFoldDB" id="A0A077LYP5"/>
<evidence type="ECO:0000256" key="3">
    <source>
        <dbReference type="ARBA" id="ARBA00023163"/>
    </source>
</evidence>
<reference evidence="5 6" key="1">
    <citation type="journal article" date="2013" name="ISME J.">
        <title>A metabolic model for members of the genus Tetrasphaera involved in enhanced biological phosphorus removal.</title>
        <authorList>
            <person name="Kristiansen R."/>
            <person name="Nguyen H.T.T."/>
            <person name="Saunders A.M."/>
            <person name="Nielsen J.L."/>
            <person name="Wimmer R."/>
            <person name="Le V.Q."/>
            <person name="McIlroy S.J."/>
            <person name="Petrovski S."/>
            <person name="Seviour R.J."/>
            <person name="Calteau A."/>
            <person name="Nielsen K.L."/>
            <person name="Nielsen P.H."/>
        </authorList>
    </citation>
    <scope>NUCLEOTIDE SEQUENCE [LARGE SCALE GENOMIC DNA]</scope>
    <source>
        <strain evidence="5 6">T1-X7</strain>
    </source>
</reference>
<dbReference type="SUPFAM" id="SSF53822">
    <property type="entry name" value="Periplasmic binding protein-like I"/>
    <property type="match status" value="1"/>
</dbReference>
<dbReference type="Pfam" id="PF00356">
    <property type="entry name" value="LacI"/>
    <property type="match status" value="1"/>
</dbReference>
<dbReference type="SUPFAM" id="SSF47413">
    <property type="entry name" value="lambda repressor-like DNA-binding domains"/>
    <property type="match status" value="1"/>
</dbReference>
<dbReference type="InterPro" id="IPR000843">
    <property type="entry name" value="HTH_LacI"/>
</dbReference>
<dbReference type="PANTHER" id="PTHR30146">
    <property type="entry name" value="LACI-RELATED TRANSCRIPTIONAL REPRESSOR"/>
    <property type="match status" value="1"/>
</dbReference>
<dbReference type="STRING" id="1194083.BN12_2420010"/>
<keyword evidence="1" id="KW-0805">Transcription regulation</keyword>
<evidence type="ECO:0000256" key="2">
    <source>
        <dbReference type="ARBA" id="ARBA00023125"/>
    </source>
</evidence>
<dbReference type="InterPro" id="IPR028082">
    <property type="entry name" value="Peripla_BP_I"/>
</dbReference>
<dbReference type="Gene3D" id="1.10.260.40">
    <property type="entry name" value="lambda repressor-like DNA-binding domains"/>
    <property type="match status" value="1"/>
</dbReference>
<dbReference type="Pfam" id="PF13377">
    <property type="entry name" value="Peripla_BP_3"/>
    <property type="match status" value="1"/>
</dbReference>
<dbReference type="RefSeq" id="WP_048554955.1">
    <property type="nucleotide sequence ID" value="NZ_HF570958.1"/>
</dbReference>
<keyword evidence="6" id="KW-1185">Reference proteome</keyword>
<dbReference type="SMART" id="SM00354">
    <property type="entry name" value="HTH_LACI"/>
    <property type="match status" value="1"/>
</dbReference>
<keyword evidence="3" id="KW-0804">Transcription</keyword>
<feature type="domain" description="HTH lacI-type" evidence="4">
    <location>
        <begin position="11"/>
        <end position="65"/>
    </location>
</feature>
<dbReference type="InterPro" id="IPR046335">
    <property type="entry name" value="LacI/GalR-like_sensor"/>
</dbReference>